<dbReference type="Proteomes" id="UP000694888">
    <property type="component" value="Unplaced"/>
</dbReference>
<protein>
    <submittedName>
        <fullName evidence="4">Prothoracicostatic peptide</fullName>
    </submittedName>
</protein>
<dbReference type="RefSeq" id="XP_005101788.1">
    <property type="nucleotide sequence ID" value="XM_005101731.3"/>
</dbReference>
<feature type="chain" id="PRO_5045231668" evidence="2">
    <location>
        <begin position="17"/>
        <end position="358"/>
    </location>
</feature>
<accession>A0ABM0JUH3</accession>
<organism evidence="3 4">
    <name type="scientific">Aplysia californica</name>
    <name type="common">California sea hare</name>
    <dbReference type="NCBI Taxonomy" id="6500"/>
    <lineage>
        <taxon>Eukaryota</taxon>
        <taxon>Metazoa</taxon>
        <taxon>Spiralia</taxon>
        <taxon>Lophotrochozoa</taxon>
        <taxon>Mollusca</taxon>
        <taxon>Gastropoda</taxon>
        <taxon>Heterobranchia</taxon>
        <taxon>Euthyneura</taxon>
        <taxon>Tectipleura</taxon>
        <taxon>Aplysiida</taxon>
        <taxon>Aplysioidea</taxon>
        <taxon>Aplysiidae</taxon>
        <taxon>Aplysia</taxon>
    </lineage>
</organism>
<sequence length="358" mass="42276">MKQVAILLLVLPAVFGGQFMAMWEDMEKEMKEKGWGDKGKAWGGEGEDKAWGGMEEKKDWGEKKPWGDMKEWEDNMKQWGEKKPWGEKQQWGDMKEWEDKMKQWGEQKPWGEKKPWGDMKEWEDKMKQWGEQKPSGEKKEGGEGEKEDMYAQFKEWLKGQEEHSKEKEEREEYMKNAMMKFKEYMQMKHFKEMQEKEAKMAMYQQMEKIKMKKMLTDKLYSMSQEFMEGKLKFMFGISAHFLEFCQCDSSKDIFMRIKEGRYGGEEMAGMGNMPQMNNVSFSGNSTGGMTFGQHDANMTDPSSMEEFVAWFAHIDHKEQAKHVLHDLVKVMCSSAKQYLAHMKEVEQAVIAYKRNNGM</sequence>
<reference evidence="4" key="1">
    <citation type="submission" date="2025-08" db="UniProtKB">
        <authorList>
            <consortium name="RefSeq"/>
        </authorList>
    </citation>
    <scope>IDENTIFICATION</scope>
</reference>
<evidence type="ECO:0000256" key="2">
    <source>
        <dbReference type="SAM" id="SignalP"/>
    </source>
</evidence>
<feature type="signal peptide" evidence="2">
    <location>
        <begin position="1"/>
        <end position="16"/>
    </location>
</feature>
<keyword evidence="3" id="KW-1185">Reference proteome</keyword>
<evidence type="ECO:0000256" key="1">
    <source>
        <dbReference type="SAM" id="MobiDB-lite"/>
    </source>
</evidence>
<gene>
    <name evidence="4" type="primary">LOC101853948</name>
</gene>
<evidence type="ECO:0000313" key="3">
    <source>
        <dbReference type="Proteomes" id="UP000694888"/>
    </source>
</evidence>
<proteinExistence type="predicted"/>
<name>A0ABM0JUH3_APLCA</name>
<evidence type="ECO:0000313" key="4">
    <source>
        <dbReference type="RefSeq" id="XP_005101788.1"/>
    </source>
</evidence>
<keyword evidence="2" id="KW-0732">Signal</keyword>
<dbReference type="GeneID" id="101853948"/>
<feature type="region of interest" description="Disordered" evidence="1">
    <location>
        <begin position="33"/>
        <end position="69"/>
    </location>
</feature>